<dbReference type="PANTHER" id="PTHR33279">
    <property type="entry name" value="SULFUR CARRIER PROTEIN YEDF-RELATED"/>
    <property type="match status" value="1"/>
</dbReference>
<organism evidence="3 4">
    <name type="scientific">Nocardioides piscis</name>
    <dbReference type="NCBI Taxonomy" id="2714938"/>
    <lineage>
        <taxon>Bacteria</taxon>
        <taxon>Bacillati</taxon>
        <taxon>Actinomycetota</taxon>
        <taxon>Actinomycetes</taxon>
        <taxon>Propionibacteriales</taxon>
        <taxon>Nocardioidaceae</taxon>
        <taxon>Nocardioides</taxon>
    </lineage>
</organism>
<accession>A0A6G7YJJ9</accession>
<evidence type="ECO:0000256" key="1">
    <source>
        <dbReference type="ARBA" id="ARBA00008984"/>
    </source>
</evidence>
<comment type="similarity">
    <text evidence="1">Belongs to the sulfur carrier protein TusA family.</text>
</comment>
<reference evidence="3 4" key="1">
    <citation type="submission" date="2020-03" db="EMBL/GenBank/DDBJ databases">
        <title>Nocardioides sp. nov., isolated from fish.</title>
        <authorList>
            <person name="Hyun D.-W."/>
            <person name="Bae J.-W."/>
        </authorList>
    </citation>
    <scope>NUCLEOTIDE SEQUENCE [LARGE SCALE GENOMIC DNA]</scope>
    <source>
        <strain evidence="3 4">HDW12A</strain>
    </source>
</reference>
<keyword evidence="4" id="KW-1185">Reference proteome</keyword>
<dbReference type="Pfam" id="PF01206">
    <property type="entry name" value="TusA"/>
    <property type="match status" value="1"/>
</dbReference>
<gene>
    <name evidence="3" type="ORF">G7071_17195</name>
</gene>
<evidence type="ECO:0000313" key="3">
    <source>
        <dbReference type="EMBL" id="QIK76907.1"/>
    </source>
</evidence>
<feature type="domain" description="UPF0033" evidence="2">
    <location>
        <begin position="7"/>
        <end position="76"/>
    </location>
</feature>
<dbReference type="AlphaFoldDB" id="A0A6G7YJJ9"/>
<sequence length="78" mass="8439">MTEPDLELDCRDLLCPMPIIELARHIGDVAIGQVVGVVAHDVAARVDVPAWCRLRGQDYVGADSAADGAPRFLVRRVS</sequence>
<proteinExistence type="inferred from homology"/>
<dbReference type="EMBL" id="CP049866">
    <property type="protein sequence ID" value="QIK76907.1"/>
    <property type="molecule type" value="Genomic_DNA"/>
</dbReference>
<dbReference type="InterPro" id="IPR001455">
    <property type="entry name" value="TusA-like"/>
</dbReference>
<keyword evidence="3" id="KW-0808">Transferase</keyword>
<dbReference type="KEGG" id="npi:G7071_17195"/>
<dbReference type="PANTHER" id="PTHR33279:SF2">
    <property type="entry name" value="SULFUR CARRIER PROTEIN TUSA"/>
    <property type="match status" value="1"/>
</dbReference>
<dbReference type="RefSeq" id="WP_166320591.1">
    <property type="nucleotide sequence ID" value="NZ_CP049866.1"/>
</dbReference>
<evidence type="ECO:0000259" key="2">
    <source>
        <dbReference type="Pfam" id="PF01206"/>
    </source>
</evidence>
<dbReference type="Gene3D" id="3.30.110.40">
    <property type="entry name" value="TusA-like domain"/>
    <property type="match status" value="1"/>
</dbReference>
<dbReference type="InterPro" id="IPR036868">
    <property type="entry name" value="TusA-like_sf"/>
</dbReference>
<dbReference type="CDD" id="cd00291">
    <property type="entry name" value="SirA_YedF_YeeD"/>
    <property type="match status" value="1"/>
</dbReference>
<protein>
    <submittedName>
        <fullName evidence="3">Sulfurtransferase TusA family protein</fullName>
    </submittedName>
</protein>
<evidence type="ECO:0000313" key="4">
    <source>
        <dbReference type="Proteomes" id="UP000502035"/>
    </source>
</evidence>
<dbReference type="GO" id="GO:0016740">
    <property type="term" value="F:transferase activity"/>
    <property type="evidence" value="ECO:0007669"/>
    <property type="project" value="UniProtKB-KW"/>
</dbReference>
<dbReference type="SUPFAM" id="SSF64307">
    <property type="entry name" value="SirA-like"/>
    <property type="match status" value="1"/>
</dbReference>
<dbReference type="Proteomes" id="UP000502035">
    <property type="component" value="Chromosome"/>
</dbReference>
<name>A0A6G7YJJ9_9ACTN</name>